<protein>
    <recommendedName>
        <fullName evidence="10">Cytochrome P450</fullName>
    </recommendedName>
</protein>
<dbReference type="PRINTS" id="PR00385">
    <property type="entry name" value="P450"/>
</dbReference>
<evidence type="ECO:0000313" key="9">
    <source>
        <dbReference type="Proteomes" id="UP001172457"/>
    </source>
</evidence>
<dbReference type="GO" id="GO:0005506">
    <property type="term" value="F:iron ion binding"/>
    <property type="evidence" value="ECO:0007669"/>
    <property type="project" value="InterPro"/>
</dbReference>
<keyword evidence="7" id="KW-0472">Membrane</keyword>
<organism evidence="8 9">
    <name type="scientific">Centaurea solstitialis</name>
    <name type="common">yellow star-thistle</name>
    <dbReference type="NCBI Taxonomy" id="347529"/>
    <lineage>
        <taxon>Eukaryota</taxon>
        <taxon>Viridiplantae</taxon>
        <taxon>Streptophyta</taxon>
        <taxon>Embryophyta</taxon>
        <taxon>Tracheophyta</taxon>
        <taxon>Spermatophyta</taxon>
        <taxon>Magnoliopsida</taxon>
        <taxon>eudicotyledons</taxon>
        <taxon>Gunneridae</taxon>
        <taxon>Pentapetalae</taxon>
        <taxon>asterids</taxon>
        <taxon>campanulids</taxon>
        <taxon>Asterales</taxon>
        <taxon>Asteraceae</taxon>
        <taxon>Carduoideae</taxon>
        <taxon>Cardueae</taxon>
        <taxon>Centaureinae</taxon>
        <taxon>Centaurea</taxon>
    </lineage>
</organism>
<evidence type="ECO:0000313" key="8">
    <source>
        <dbReference type="EMBL" id="KAJ9540762.1"/>
    </source>
</evidence>
<dbReference type="AlphaFoldDB" id="A0AA38SX15"/>
<dbReference type="Pfam" id="PF00067">
    <property type="entry name" value="p450"/>
    <property type="match status" value="3"/>
</dbReference>
<keyword evidence="9" id="KW-1185">Reference proteome</keyword>
<accession>A0AA38SX15</accession>
<keyword evidence="3" id="KW-0560">Oxidoreductase</keyword>
<keyword evidence="7" id="KW-1133">Transmembrane helix</keyword>
<dbReference type="GO" id="GO:0020037">
    <property type="term" value="F:heme binding"/>
    <property type="evidence" value="ECO:0007669"/>
    <property type="project" value="InterPro"/>
</dbReference>
<sequence length="1161" mass="132734">MPQYYVSWWWQVMNTNKHDLTSPLLVTVFVLIGAAVLWYRSTLSSKLPPGPRNLPIVGYLPFLGPNLHTEFTNMAHTYGPIFKIWLGSKLYVVINTLEVAKTVVRDQDETFANRNLTIAASVVTYGGKDIAFSNNNSSWRNLRKILVHEVLSNKNLEASRFLRRDEVRKTIKDVYSKIGTKIDIKDISFATIANVLTSMVWGKDTHLGDEFQMVASKIVEMLGRPNLSDLLPFLTWFDLQGVERETKRHVKNLDRIFTSMIDDRIKSNSEKIGVTIGHEGKKDLLQILLELKDQKDATSFDINSIKALLTDIMIAGTETTTSLIQWAMTEIMQNLDVMKRVQEELAEIVGPNNIVEEFHLPELKYLDATIKETLRLHPGVPLLVPRSPSQTCKVGGYTIPKGCIVFLNVWAIHRDPQYWDNPLEFNPGRFLAHEGTEKYDFKGNNLKFLPFGSGRRLCPGVPLAEKMQMYILASLLHSFDWSLPKGEEHDFSDIFSLALQKRKPLVAIPSQRLPDVNLYIHRFILIVVAVSRYRFTFSSSLPSGPRHLPIVGYLPFLDPNLHTHFTTMAHNYNPIFKIWLGSKLYVVINTLEHVKVVPPPMWADCCWGLFWAGFKGHNSKYGFIYSTNRYKKMTQVVPWWWWVMNTDKQDLTLVLVTAFVLIVVAVLRHRSTFSGSLPPGPRHCPIIGYLPFLDPNLHTHFTTMAHNYGPIFKIWLGSKLYVVINTLELTIAASVITYGGHDVAFSNNNSFWRNLRKILVHEVLSHKNLEACSSFRRDEVRKMIKDVYFKMGTKIDINEISFSMIANILTSMVWGNDSHLGAEMQIVVSKIVEMLGRPNLSDFFPFLIRFDLQGIERETKRQFEKLERIFTTIIDDRIKSNSERKDVTIRDEGKKDFLQTLLELKDQKDTTSLDINNIKALLTDIMIAGTETTTSLIQWAMTEIMQNRNVMKRVQAELGEVVGLSNIVEESHLSKLKYLDATIKETLRLHPGVPLLIPRLPSQTCMVGGYTIPKGSIVFVNVWAIHRDPRNWDNPLEFNPERFLSHHGMDKYDSKGNNLKFLPFGAGRRLCPGVPLAEKMQMYILASLLHSFEWSLPEGEEHDFSDIYSLALKKRKPLVAIPFQRLLGVTEIRHRQKNQAGALPLSTPEPEPEKKGETTKG</sequence>
<dbReference type="GO" id="GO:0016705">
    <property type="term" value="F:oxidoreductase activity, acting on paired donors, with incorporation or reduction of molecular oxygen"/>
    <property type="evidence" value="ECO:0007669"/>
    <property type="project" value="InterPro"/>
</dbReference>
<keyword evidence="7" id="KW-0812">Transmembrane</keyword>
<evidence type="ECO:0000256" key="2">
    <source>
        <dbReference type="ARBA" id="ARBA00022723"/>
    </source>
</evidence>
<proteinExistence type="inferred from homology"/>
<dbReference type="Gene3D" id="1.10.630.10">
    <property type="entry name" value="Cytochrome P450"/>
    <property type="match status" value="3"/>
</dbReference>
<evidence type="ECO:0000256" key="1">
    <source>
        <dbReference type="ARBA" id="ARBA00010617"/>
    </source>
</evidence>
<reference evidence="8" key="1">
    <citation type="submission" date="2023-03" db="EMBL/GenBank/DDBJ databases">
        <title>Chromosome-scale reference genome and RAD-based genetic map of yellow starthistle (Centaurea solstitialis) reveal putative structural variation and QTLs associated with invader traits.</title>
        <authorList>
            <person name="Reatini B."/>
            <person name="Cang F.A."/>
            <person name="Jiang Q."/>
            <person name="Mckibben M.T.W."/>
            <person name="Barker M.S."/>
            <person name="Rieseberg L.H."/>
            <person name="Dlugosch K.M."/>
        </authorList>
    </citation>
    <scope>NUCLEOTIDE SEQUENCE</scope>
    <source>
        <strain evidence="8">CAN-66</strain>
        <tissue evidence="8">Leaf</tissue>
    </source>
</reference>
<dbReference type="PANTHER" id="PTHR47951:SF7">
    <property type="entry name" value="FLAVONOID 3',5'-HYDROXYLASE-LIKE ISOFORM X1"/>
    <property type="match status" value="1"/>
</dbReference>
<dbReference type="InterPro" id="IPR002401">
    <property type="entry name" value="Cyt_P450_E_grp-I"/>
</dbReference>
<dbReference type="FunFam" id="1.10.630.10:FF:000007">
    <property type="entry name" value="Cytochrome P450 76C4"/>
    <property type="match status" value="2"/>
</dbReference>
<evidence type="ECO:0000256" key="5">
    <source>
        <dbReference type="PIRSR" id="PIRSR602401-1"/>
    </source>
</evidence>
<feature type="region of interest" description="Disordered" evidence="6">
    <location>
        <begin position="1137"/>
        <end position="1161"/>
    </location>
</feature>
<dbReference type="PRINTS" id="PR00463">
    <property type="entry name" value="EP450I"/>
</dbReference>
<evidence type="ECO:0008006" key="10">
    <source>
        <dbReference type="Google" id="ProtNLM"/>
    </source>
</evidence>
<dbReference type="PANTHER" id="PTHR47951">
    <property type="entry name" value="OS08G0547900 PROTEIN"/>
    <property type="match status" value="1"/>
</dbReference>
<gene>
    <name evidence="8" type="ORF">OSB04_027268</name>
</gene>
<dbReference type="InterPro" id="IPR001128">
    <property type="entry name" value="Cyt_P450"/>
</dbReference>
<evidence type="ECO:0000256" key="3">
    <source>
        <dbReference type="ARBA" id="ARBA00023002"/>
    </source>
</evidence>
<evidence type="ECO:0000256" key="4">
    <source>
        <dbReference type="ARBA" id="ARBA00023004"/>
    </source>
</evidence>
<dbReference type="InterPro" id="IPR017972">
    <property type="entry name" value="Cyt_P450_CS"/>
</dbReference>
<dbReference type="SUPFAM" id="SSF48264">
    <property type="entry name" value="Cytochrome P450"/>
    <property type="match status" value="3"/>
</dbReference>
<evidence type="ECO:0000256" key="7">
    <source>
        <dbReference type="SAM" id="Phobius"/>
    </source>
</evidence>
<feature type="transmembrane region" description="Helical" evidence="7">
    <location>
        <begin position="20"/>
        <end position="39"/>
    </location>
</feature>
<dbReference type="InterPro" id="IPR036396">
    <property type="entry name" value="Cyt_P450_sf"/>
</dbReference>
<feature type="binding site" description="axial binding residue" evidence="5">
    <location>
        <position position="458"/>
    </location>
    <ligand>
        <name>heme</name>
        <dbReference type="ChEBI" id="CHEBI:30413"/>
    </ligand>
    <ligandPart>
        <name>Fe</name>
        <dbReference type="ChEBI" id="CHEBI:18248"/>
    </ligandPart>
</feature>
<comment type="cofactor">
    <cofactor evidence="5">
        <name>heme</name>
        <dbReference type="ChEBI" id="CHEBI:30413"/>
    </cofactor>
</comment>
<dbReference type="GO" id="GO:0004497">
    <property type="term" value="F:monooxygenase activity"/>
    <property type="evidence" value="ECO:0007669"/>
    <property type="project" value="InterPro"/>
</dbReference>
<dbReference type="EMBL" id="JARYMX010000007">
    <property type="protein sequence ID" value="KAJ9540762.1"/>
    <property type="molecule type" value="Genomic_DNA"/>
</dbReference>
<keyword evidence="5" id="KW-0349">Heme</keyword>
<keyword evidence="4 5" id="KW-0408">Iron</keyword>
<dbReference type="PROSITE" id="PS00086">
    <property type="entry name" value="CYTOCHROME_P450"/>
    <property type="match status" value="2"/>
</dbReference>
<name>A0AA38SX15_9ASTR</name>
<keyword evidence="2 5" id="KW-0479">Metal-binding</keyword>
<comment type="caution">
    <text evidence="8">The sequence shown here is derived from an EMBL/GenBank/DDBJ whole genome shotgun (WGS) entry which is preliminary data.</text>
</comment>
<feature type="compositionally biased region" description="Basic and acidic residues" evidence="6">
    <location>
        <begin position="1151"/>
        <end position="1161"/>
    </location>
</feature>
<dbReference type="Proteomes" id="UP001172457">
    <property type="component" value="Chromosome 7"/>
</dbReference>
<evidence type="ECO:0000256" key="6">
    <source>
        <dbReference type="SAM" id="MobiDB-lite"/>
    </source>
</evidence>
<comment type="similarity">
    <text evidence="1">Belongs to the cytochrome P450 family.</text>
</comment>